<dbReference type="InterPro" id="IPR033121">
    <property type="entry name" value="PEPTIDASE_A1"/>
</dbReference>
<dbReference type="RefSeq" id="XP_048133608.1">
    <property type="nucleotide sequence ID" value="XM_048277651.1"/>
</dbReference>
<dbReference type="PANTHER" id="PTHR13683">
    <property type="entry name" value="ASPARTYL PROTEASES"/>
    <property type="match status" value="1"/>
</dbReference>
<accession>A0ABM3HAJ6</accession>
<dbReference type="SUPFAM" id="SSF50630">
    <property type="entry name" value="Acid proteases"/>
    <property type="match status" value="1"/>
</dbReference>
<keyword evidence="2" id="KW-0732">Signal</keyword>
<name>A0ABM3HAJ6_9MYRT</name>
<dbReference type="InterPro" id="IPR021109">
    <property type="entry name" value="Peptidase_aspartic_dom_sf"/>
</dbReference>
<dbReference type="InterPro" id="IPR032861">
    <property type="entry name" value="TAXi_N"/>
</dbReference>
<dbReference type="Gene3D" id="2.40.70.10">
    <property type="entry name" value="Acid Proteases"/>
    <property type="match status" value="2"/>
</dbReference>
<protein>
    <submittedName>
        <fullName evidence="5">Aspartyl protease family protein At5g10770-like</fullName>
    </submittedName>
</protein>
<reference evidence="5" key="1">
    <citation type="submission" date="2025-08" db="UniProtKB">
        <authorList>
            <consortium name="RefSeq"/>
        </authorList>
    </citation>
    <scope>IDENTIFICATION</scope>
    <source>
        <tissue evidence="5">Leaf</tissue>
    </source>
</reference>
<dbReference type="InterPro" id="IPR032799">
    <property type="entry name" value="TAXi_C"/>
</dbReference>
<feature type="signal peptide" evidence="2">
    <location>
        <begin position="1"/>
        <end position="33"/>
    </location>
</feature>
<evidence type="ECO:0000313" key="5">
    <source>
        <dbReference type="RefSeq" id="XP_048133608.1"/>
    </source>
</evidence>
<comment type="similarity">
    <text evidence="1">Belongs to the peptidase A1 family.</text>
</comment>
<dbReference type="InterPro" id="IPR001461">
    <property type="entry name" value="Aspartic_peptidase_A1"/>
</dbReference>
<proteinExistence type="inferred from homology"/>
<feature type="domain" description="Peptidase A1" evidence="3">
    <location>
        <begin position="126"/>
        <end position="465"/>
    </location>
</feature>
<sequence length="470" mass="49705">MASWSLYFLVEILRCASLLCLLCLDDMACVVYGAQEITLPVTSLFPSPICKASTSNANSTLKLVHKNSPCSPLFNGEPVNHTQLLLEDIARVKWIRSKISGASAANSLKDSAVSITAKYGAGGGSYLATIGLGTPKKDLTLLFDTGSALTWTQCEPCAVSCYSQAEPIFDPSQSSSYANISCSAPSCTQLPSGTARPSRCSGSTCVYATGYGDQESFTVGFFATETLTLSSTDAITSFEFGCGQNNGGRFKGFAGLFGLARDWISFLEQSATKYGRYFSYCLPPSTSSTGYLTFGMGSMTSASASFTPISMVSQSSLFYGIDITGISVGGKPLSIPSTVFSNVGSVIDSGTTVTQLPPTAYSALRSAFRQAMSNYRMSAPASPFDTCYDLSGSTMVTVPVITFSFRGPIDVQLDPSGVLFPVTQSQMCLAFSSTGDETAFGIYGNIQQRSFEVVYDVPGGRIGFRAKGCS</sequence>
<organism evidence="4 5">
    <name type="scientific">Rhodamnia argentea</name>
    <dbReference type="NCBI Taxonomy" id="178133"/>
    <lineage>
        <taxon>Eukaryota</taxon>
        <taxon>Viridiplantae</taxon>
        <taxon>Streptophyta</taxon>
        <taxon>Embryophyta</taxon>
        <taxon>Tracheophyta</taxon>
        <taxon>Spermatophyta</taxon>
        <taxon>Magnoliopsida</taxon>
        <taxon>eudicotyledons</taxon>
        <taxon>Gunneridae</taxon>
        <taxon>Pentapetalae</taxon>
        <taxon>rosids</taxon>
        <taxon>malvids</taxon>
        <taxon>Myrtales</taxon>
        <taxon>Myrtaceae</taxon>
        <taxon>Myrtoideae</taxon>
        <taxon>Myrteae</taxon>
        <taxon>Australasian group</taxon>
        <taxon>Rhodamnia</taxon>
    </lineage>
</organism>
<dbReference type="PANTHER" id="PTHR13683:SF750">
    <property type="entry name" value="ASPARTYL PROTEASE AED1"/>
    <property type="match status" value="1"/>
</dbReference>
<evidence type="ECO:0000256" key="2">
    <source>
        <dbReference type="SAM" id="SignalP"/>
    </source>
</evidence>
<gene>
    <name evidence="5" type="primary">LOC125314719</name>
</gene>
<keyword evidence="4" id="KW-1185">Reference proteome</keyword>
<dbReference type="Pfam" id="PF14541">
    <property type="entry name" value="TAXi_C"/>
    <property type="match status" value="1"/>
</dbReference>
<feature type="chain" id="PRO_5045231810" evidence="2">
    <location>
        <begin position="34"/>
        <end position="470"/>
    </location>
</feature>
<dbReference type="GeneID" id="125314719"/>
<evidence type="ECO:0000256" key="1">
    <source>
        <dbReference type="ARBA" id="ARBA00007447"/>
    </source>
</evidence>
<dbReference type="PRINTS" id="PR00792">
    <property type="entry name" value="PEPSIN"/>
</dbReference>
<evidence type="ECO:0000259" key="3">
    <source>
        <dbReference type="PROSITE" id="PS51767"/>
    </source>
</evidence>
<dbReference type="Pfam" id="PF14543">
    <property type="entry name" value="TAXi_N"/>
    <property type="match status" value="1"/>
</dbReference>
<evidence type="ECO:0000313" key="4">
    <source>
        <dbReference type="Proteomes" id="UP000827889"/>
    </source>
</evidence>
<dbReference type="Proteomes" id="UP000827889">
    <property type="component" value="Chromosome 4"/>
</dbReference>
<dbReference type="PROSITE" id="PS51767">
    <property type="entry name" value="PEPTIDASE_A1"/>
    <property type="match status" value="1"/>
</dbReference>